<organism evidence="9 10">
    <name type="scientific">Cognatilysobacter bugurensis</name>
    <dbReference type="NCBI Taxonomy" id="543356"/>
    <lineage>
        <taxon>Bacteria</taxon>
        <taxon>Pseudomonadati</taxon>
        <taxon>Pseudomonadota</taxon>
        <taxon>Gammaproteobacteria</taxon>
        <taxon>Lysobacterales</taxon>
        <taxon>Lysobacteraceae</taxon>
        <taxon>Cognatilysobacter</taxon>
    </lineage>
</organism>
<dbReference type="InterPro" id="IPR031338">
    <property type="entry name" value="KDPG/KHG_AS_2"/>
</dbReference>
<dbReference type="NCBIfam" id="TIGR01182">
    <property type="entry name" value="eda"/>
    <property type="match status" value="1"/>
</dbReference>
<evidence type="ECO:0000256" key="1">
    <source>
        <dbReference type="ARBA" id="ARBA00000654"/>
    </source>
</evidence>
<dbReference type="EMBL" id="BMYD01000003">
    <property type="protein sequence ID" value="GHA81795.1"/>
    <property type="molecule type" value="Genomic_DNA"/>
</dbReference>
<evidence type="ECO:0000256" key="6">
    <source>
        <dbReference type="ARBA" id="ARBA00023239"/>
    </source>
</evidence>
<dbReference type="SUPFAM" id="SSF51569">
    <property type="entry name" value="Aldolase"/>
    <property type="match status" value="1"/>
</dbReference>
<protein>
    <recommendedName>
        <fullName evidence="5">2-dehydro-3-deoxy-phosphogluconate aldolase</fullName>
        <ecNumber evidence="5">4.1.2.14</ecNumber>
    </recommendedName>
</protein>
<dbReference type="InterPro" id="IPR000887">
    <property type="entry name" value="Aldlse_KDPG_KHG"/>
</dbReference>
<gene>
    <name evidence="9" type="ORF">GCM10007067_19600</name>
</gene>
<keyword evidence="6" id="KW-0456">Lyase</keyword>
<evidence type="ECO:0000256" key="3">
    <source>
        <dbReference type="ARBA" id="ARBA00006906"/>
    </source>
</evidence>
<comment type="pathway">
    <text evidence="2">Carbohydrate acid metabolism; 2-dehydro-3-deoxy-D-gluconate degradation; D-glyceraldehyde 3-phosphate and pyruvate from 2-dehydro-3-deoxy-D-gluconate: step 2/2.</text>
</comment>
<dbReference type="EC" id="4.1.2.14" evidence="5"/>
<dbReference type="PROSITE" id="PS00160">
    <property type="entry name" value="ALDOLASE_KDPG_KHG_2"/>
    <property type="match status" value="1"/>
</dbReference>
<reference evidence="9" key="1">
    <citation type="journal article" date="2014" name="Int. J. Syst. Evol. Microbiol.">
        <title>Complete genome sequence of Corynebacterium casei LMG S-19264T (=DSM 44701T), isolated from a smear-ripened cheese.</title>
        <authorList>
            <consortium name="US DOE Joint Genome Institute (JGI-PGF)"/>
            <person name="Walter F."/>
            <person name="Albersmeier A."/>
            <person name="Kalinowski J."/>
            <person name="Ruckert C."/>
        </authorList>
    </citation>
    <scope>NUCLEOTIDE SEQUENCE</scope>
    <source>
        <strain evidence="9">KCTC 23077</strain>
    </source>
</reference>
<dbReference type="InterPro" id="IPR013785">
    <property type="entry name" value="Aldolase_TIM"/>
</dbReference>
<dbReference type="RefSeq" id="WP_189455988.1">
    <property type="nucleotide sequence ID" value="NZ_BMYD01000003.1"/>
</dbReference>
<comment type="similarity">
    <text evidence="3">Belongs to the KHG/KDPG aldolase family.</text>
</comment>
<evidence type="ECO:0000256" key="7">
    <source>
        <dbReference type="ARBA" id="ARBA00023270"/>
    </source>
</evidence>
<dbReference type="NCBIfam" id="NF004325">
    <property type="entry name" value="PRK05718.1"/>
    <property type="match status" value="1"/>
</dbReference>
<evidence type="ECO:0000256" key="5">
    <source>
        <dbReference type="ARBA" id="ARBA00013063"/>
    </source>
</evidence>
<sequence>MIAQWTTPELRAERVDAILSRAPIVPVLAIESPDDAVPLARALVEAGLPVLEVTLRTDYALEAIRRIATEVDGACVGAGTVLTPVHLDAVREAGGMFAISPGATDALYDAGDSSAIPWIPAIATASELMRGLERGHRRFKFFPAESSGGIAALKSFTGPFPLAKFCPTGGIDAAKAPGYLALPNVVTVGGSWMVPNDALTARDYARIGTLAREAAGLRAR</sequence>
<reference evidence="9" key="2">
    <citation type="submission" date="2020-09" db="EMBL/GenBank/DDBJ databases">
        <authorList>
            <person name="Sun Q."/>
            <person name="Kim S."/>
        </authorList>
    </citation>
    <scope>NUCLEOTIDE SEQUENCE</scope>
    <source>
        <strain evidence="9">KCTC 23077</strain>
    </source>
</reference>
<dbReference type="PANTHER" id="PTHR30246">
    <property type="entry name" value="2-KETO-3-DEOXY-6-PHOSPHOGLUCONATE ALDOLASE"/>
    <property type="match status" value="1"/>
</dbReference>
<dbReference type="AlphaFoldDB" id="A0A918W8S0"/>
<evidence type="ECO:0000313" key="9">
    <source>
        <dbReference type="EMBL" id="GHA81795.1"/>
    </source>
</evidence>
<dbReference type="PANTHER" id="PTHR30246:SF1">
    <property type="entry name" value="2-DEHYDRO-3-DEOXY-6-PHOSPHOGALACTONATE ALDOLASE-RELATED"/>
    <property type="match status" value="1"/>
</dbReference>
<accession>A0A918W8S0</accession>
<comment type="catalytic activity">
    <reaction evidence="1">
        <text>2-dehydro-3-deoxy-6-phospho-D-gluconate = D-glyceraldehyde 3-phosphate + pyruvate</text>
        <dbReference type="Rhea" id="RHEA:17089"/>
        <dbReference type="ChEBI" id="CHEBI:15361"/>
        <dbReference type="ChEBI" id="CHEBI:57569"/>
        <dbReference type="ChEBI" id="CHEBI:59776"/>
        <dbReference type="EC" id="4.1.2.14"/>
    </reaction>
</comment>
<keyword evidence="8" id="KW-0119">Carbohydrate metabolism</keyword>
<dbReference type="Proteomes" id="UP000646426">
    <property type="component" value="Unassembled WGS sequence"/>
</dbReference>
<keyword evidence="10" id="KW-1185">Reference proteome</keyword>
<keyword evidence="7" id="KW-0704">Schiff base</keyword>
<evidence type="ECO:0000256" key="4">
    <source>
        <dbReference type="ARBA" id="ARBA00011233"/>
    </source>
</evidence>
<dbReference type="CDD" id="cd00452">
    <property type="entry name" value="KDPG_aldolase"/>
    <property type="match status" value="1"/>
</dbReference>
<proteinExistence type="inferred from homology"/>
<dbReference type="Pfam" id="PF01081">
    <property type="entry name" value="Aldolase"/>
    <property type="match status" value="1"/>
</dbReference>
<evidence type="ECO:0000256" key="2">
    <source>
        <dbReference type="ARBA" id="ARBA00004736"/>
    </source>
</evidence>
<comment type="subunit">
    <text evidence="4">Homotrimer.</text>
</comment>
<dbReference type="PROSITE" id="PS00159">
    <property type="entry name" value="ALDOLASE_KDPG_KHG_1"/>
    <property type="match status" value="1"/>
</dbReference>
<dbReference type="Gene3D" id="3.20.20.70">
    <property type="entry name" value="Aldolase class I"/>
    <property type="match status" value="1"/>
</dbReference>
<evidence type="ECO:0000256" key="8">
    <source>
        <dbReference type="ARBA" id="ARBA00023277"/>
    </source>
</evidence>
<dbReference type="InterPro" id="IPR031337">
    <property type="entry name" value="KDPG/KHG_AS_1"/>
</dbReference>
<comment type="caution">
    <text evidence="9">The sequence shown here is derived from an EMBL/GenBank/DDBJ whole genome shotgun (WGS) entry which is preliminary data.</text>
</comment>
<dbReference type="GO" id="GO:0008675">
    <property type="term" value="F:2-dehydro-3-deoxy-phosphogluconate aldolase activity"/>
    <property type="evidence" value="ECO:0007669"/>
    <property type="project" value="UniProtKB-EC"/>
</dbReference>
<evidence type="ECO:0000313" key="10">
    <source>
        <dbReference type="Proteomes" id="UP000646426"/>
    </source>
</evidence>
<name>A0A918W8S0_9GAMM</name>